<proteinExistence type="predicted"/>
<gene>
    <name evidence="2" type="ORF">SDC9_199990</name>
</gene>
<accession>A0A645IVA2</accession>
<reference evidence="2" key="1">
    <citation type="submission" date="2019-08" db="EMBL/GenBank/DDBJ databases">
        <authorList>
            <person name="Kucharzyk K."/>
            <person name="Murdoch R.W."/>
            <person name="Higgins S."/>
            <person name="Loffler F."/>
        </authorList>
    </citation>
    <scope>NUCLEOTIDE SEQUENCE</scope>
</reference>
<dbReference type="AlphaFoldDB" id="A0A645IVA2"/>
<name>A0A645IVA2_9ZZZZ</name>
<sequence>MIFNDIVRLSDGRIVIPEGLHLNTLPSDAHFQQPRNAINNAGSNPVSQAGNNVGHRNFRNNNMNKKKKRK</sequence>
<dbReference type="EMBL" id="VSSQ01118340">
    <property type="protein sequence ID" value="MPN52334.1"/>
    <property type="molecule type" value="Genomic_DNA"/>
</dbReference>
<organism evidence="2">
    <name type="scientific">bioreactor metagenome</name>
    <dbReference type="NCBI Taxonomy" id="1076179"/>
    <lineage>
        <taxon>unclassified sequences</taxon>
        <taxon>metagenomes</taxon>
        <taxon>ecological metagenomes</taxon>
    </lineage>
</organism>
<evidence type="ECO:0000313" key="2">
    <source>
        <dbReference type="EMBL" id="MPN52334.1"/>
    </source>
</evidence>
<feature type="compositionally biased region" description="Polar residues" evidence="1">
    <location>
        <begin position="34"/>
        <end position="51"/>
    </location>
</feature>
<comment type="caution">
    <text evidence="2">The sequence shown here is derived from an EMBL/GenBank/DDBJ whole genome shotgun (WGS) entry which is preliminary data.</text>
</comment>
<protein>
    <submittedName>
        <fullName evidence="2">Uncharacterized protein</fullName>
    </submittedName>
</protein>
<feature type="region of interest" description="Disordered" evidence="1">
    <location>
        <begin position="34"/>
        <end position="70"/>
    </location>
</feature>
<evidence type="ECO:0000256" key="1">
    <source>
        <dbReference type="SAM" id="MobiDB-lite"/>
    </source>
</evidence>